<dbReference type="AlphaFoldDB" id="A0A1N7HEH3"/>
<keyword evidence="2" id="KW-1185">Reference proteome</keyword>
<evidence type="ECO:0000313" key="2">
    <source>
        <dbReference type="Proteomes" id="UP000186218"/>
    </source>
</evidence>
<proteinExistence type="predicted"/>
<protein>
    <submittedName>
        <fullName evidence="1">Uncharacterized protein</fullName>
    </submittedName>
</protein>
<dbReference type="Proteomes" id="UP000186218">
    <property type="component" value="Unassembled WGS sequence"/>
</dbReference>
<name>A0A1N7HEH3_9NOCA</name>
<dbReference type="RefSeq" id="WP_076482845.1">
    <property type="nucleotide sequence ID" value="NZ_FTNT01000016.1"/>
</dbReference>
<dbReference type="EMBL" id="FTNT01000016">
    <property type="protein sequence ID" value="SIS23108.1"/>
    <property type="molecule type" value="Genomic_DNA"/>
</dbReference>
<dbReference type="STRING" id="1344003.SAMN05445060_4054"/>
<reference evidence="1 2" key="1">
    <citation type="submission" date="2017-01" db="EMBL/GenBank/DDBJ databases">
        <authorList>
            <person name="Mah S.A."/>
            <person name="Swanson W.J."/>
            <person name="Moy G.W."/>
            <person name="Vacquier V.D."/>
        </authorList>
    </citation>
    <scope>NUCLEOTIDE SEQUENCE [LARGE SCALE GENOMIC DNA]</scope>
    <source>
        <strain evidence="1 2">CPCC 203464</strain>
    </source>
</reference>
<sequence>MKHRITHDKLTWLIRQDIQHLTKPPHPLSVRLDDAFDRAIMRTKLEKLAEQADRSNRDTADILEAWVKLRRTGAAVSPIWTVFLRYPLPHPGRKYVLKPAAPHLEPIRSVES</sequence>
<gene>
    <name evidence="1" type="ORF">SAMN05445060_4054</name>
</gene>
<evidence type="ECO:0000313" key="1">
    <source>
        <dbReference type="EMBL" id="SIS23108.1"/>
    </source>
</evidence>
<accession>A0A1N7HEH3</accession>
<organism evidence="1 2">
    <name type="scientific">Williamsia sterculiae</name>
    <dbReference type="NCBI Taxonomy" id="1344003"/>
    <lineage>
        <taxon>Bacteria</taxon>
        <taxon>Bacillati</taxon>
        <taxon>Actinomycetota</taxon>
        <taxon>Actinomycetes</taxon>
        <taxon>Mycobacteriales</taxon>
        <taxon>Nocardiaceae</taxon>
        <taxon>Williamsia</taxon>
    </lineage>
</organism>